<feature type="region of interest" description="Disordered" evidence="11">
    <location>
        <begin position="22"/>
        <end position="56"/>
    </location>
</feature>
<dbReference type="FunFam" id="3.30.160.60:FF:000478">
    <property type="entry name" value="Zinc finger protein 133"/>
    <property type="match status" value="1"/>
</dbReference>
<dbReference type="PROSITE" id="PS50157">
    <property type="entry name" value="ZINC_FINGER_C2H2_2"/>
    <property type="match status" value="2"/>
</dbReference>
<comment type="function">
    <text evidence="1">May be involved in transcriptional regulation.</text>
</comment>
<dbReference type="Pfam" id="PF00096">
    <property type="entry name" value="zf-C2H2"/>
    <property type="match status" value="2"/>
</dbReference>
<name>A0A2G9R9G4_AQUCT</name>
<evidence type="ECO:0000313" key="13">
    <source>
        <dbReference type="EMBL" id="PIO24425.1"/>
    </source>
</evidence>
<evidence type="ECO:0000256" key="6">
    <source>
        <dbReference type="ARBA" id="ARBA00022771"/>
    </source>
</evidence>
<feature type="domain" description="C2H2-type" evidence="12">
    <location>
        <begin position="136"/>
        <end position="163"/>
    </location>
</feature>
<dbReference type="Gene3D" id="3.30.160.60">
    <property type="entry name" value="Classic Zinc Finger"/>
    <property type="match status" value="3"/>
</dbReference>
<dbReference type="SMART" id="SM00355">
    <property type="entry name" value="ZnF_C2H2"/>
    <property type="match status" value="2"/>
</dbReference>
<accession>A0A2G9R9G4</accession>
<feature type="domain" description="C2H2-type" evidence="12">
    <location>
        <begin position="164"/>
        <end position="191"/>
    </location>
</feature>
<proteinExistence type="inferred from homology"/>
<dbReference type="PANTHER" id="PTHR14196:SF15">
    <property type="entry name" value="OOCYTE ZINC FINGER PROTEIN XLCOF7.1-LIKE"/>
    <property type="match status" value="1"/>
</dbReference>
<comment type="subcellular location">
    <subcellularLocation>
        <location evidence="2">Nucleus</location>
    </subcellularLocation>
</comment>
<keyword evidence="14" id="KW-1185">Reference proteome</keyword>
<dbReference type="FunFam" id="3.30.160.60:FF:002343">
    <property type="entry name" value="Zinc finger protein 33A"/>
    <property type="match status" value="1"/>
</dbReference>
<organism evidence="13 14">
    <name type="scientific">Aquarana catesbeiana</name>
    <name type="common">American bullfrog</name>
    <name type="synonym">Rana catesbeiana</name>
    <dbReference type="NCBI Taxonomy" id="8400"/>
    <lineage>
        <taxon>Eukaryota</taxon>
        <taxon>Metazoa</taxon>
        <taxon>Chordata</taxon>
        <taxon>Craniata</taxon>
        <taxon>Vertebrata</taxon>
        <taxon>Euteleostomi</taxon>
        <taxon>Amphibia</taxon>
        <taxon>Batrachia</taxon>
        <taxon>Anura</taxon>
        <taxon>Neobatrachia</taxon>
        <taxon>Ranoidea</taxon>
        <taxon>Ranidae</taxon>
        <taxon>Aquarana</taxon>
    </lineage>
</organism>
<dbReference type="GO" id="GO:0005634">
    <property type="term" value="C:nucleus"/>
    <property type="evidence" value="ECO:0007669"/>
    <property type="project" value="UniProtKB-SubCell"/>
</dbReference>
<dbReference type="AlphaFoldDB" id="A0A2G9R9G4"/>
<gene>
    <name evidence="13" type="ORF">AB205_0197910</name>
</gene>
<evidence type="ECO:0000313" key="14">
    <source>
        <dbReference type="Proteomes" id="UP000228934"/>
    </source>
</evidence>
<dbReference type="OrthoDB" id="8922241at2759"/>
<evidence type="ECO:0000256" key="7">
    <source>
        <dbReference type="ARBA" id="ARBA00022833"/>
    </source>
</evidence>
<evidence type="ECO:0000256" key="1">
    <source>
        <dbReference type="ARBA" id="ARBA00003767"/>
    </source>
</evidence>
<dbReference type="FunFam" id="3.30.160.60:FF:000100">
    <property type="entry name" value="Zinc finger 45-like"/>
    <property type="match status" value="1"/>
</dbReference>
<evidence type="ECO:0000256" key="2">
    <source>
        <dbReference type="ARBA" id="ARBA00004123"/>
    </source>
</evidence>
<evidence type="ECO:0000256" key="3">
    <source>
        <dbReference type="ARBA" id="ARBA00006991"/>
    </source>
</evidence>
<feature type="region of interest" description="Disordered" evidence="11">
    <location>
        <begin position="79"/>
        <end position="119"/>
    </location>
</feature>
<evidence type="ECO:0000256" key="5">
    <source>
        <dbReference type="ARBA" id="ARBA00022737"/>
    </source>
</evidence>
<dbReference type="PROSITE" id="PS00028">
    <property type="entry name" value="ZINC_FINGER_C2H2_1"/>
    <property type="match status" value="2"/>
</dbReference>
<keyword evidence="9" id="KW-0539">Nucleus</keyword>
<evidence type="ECO:0000256" key="11">
    <source>
        <dbReference type="SAM" id="MobiDB-lite"/>
    </source>
</evidence>
<dbReference type="GO" id="GO:0008270">
    <property type="term" value="F:zinc ion binding"/>
    <property type="evidence" value="ECO:0007669"/>
    <property type="project" value="UniProtKB-KW"/>
</dbReference>
<dbReference type="InterPro" id="IPR013087">
    <property type="entry name" value="Znf_C2H2_type"/>
</dbReference>
<protein>
    <recommendedName>
        <fullName evidence="12">C2H2-type domain-containing protein</fullName>
    </recommendedName>
</protein>
<keyword evidence="4" id="KW-0479">Metal-binding</keyword>
<dbReference type="PANTHER" id="PTHR14196">
    <property type="entry name" value="ODD-SKIPPED - RELATED"/>
    <property type="match status" value="1"/>
</dbReference>
<evidence type="ECO:0000259" key="12">
    <source>
        <dbReference type="PROSITE" id="PS50157"/>
    </source>
</evidence>
<evidence type="ECO:0000256" key="10">
    <source>
        <dbReference type="PROSITE-ProRule" id="PRU00042"/>
    </source>
</evidence>
<evidence type="ECO:0000256" key="8">
    <source>
        <dbReference type="ARBA" id="ARBA00023125"/>
    </source>
</evidence>
<keyword evidence="7" id="KW-0862">Zinc</keyword>
<sequence length="204" mass="22747">MTFGYIPVPGEGLTFVKVEVKEEEESYMSGDDPGNEKEIPPEISTDGSEAEEEDEACVIKEEEVPIEINTDGRYRKCNMTYSKTEDDDVPSDSSEKKNTLNIHPTPHGADQSPGPSTHGECIEKVQIEDQDEMKPFSCSECGKSFTSKGSLIRHTRVHTGEKPYKCSECGKCFSLVSSLIKHERIHTGEKPFSCPECGKCFRQK</sequence>
<keyword evidence="5" id="KW-0677">Repeat</keyword>
<dbReference type="GO" id="GO:0000977">
    <property type="term" value="F:RNA polymerase II transcription regulatory region sequence-specific DNA binding"/>
    <property type="evidence" value="ECO:0007669"/>
    <property type="project" value="TreeGrafter"/>
</dbReference>
<dbReference type="InterPro" id="IPR036236">
    <property type="entry name" value="Znf_C2H2_sf"/>
</dbReference>
<comment type="similarity">
    <text evidence="3">Belongs to the krueppel C2H2-type zinc-finger protein family.</text>
</comment>
<feature type="non-terminal residue" evidence="13">
    <location>
        <position position="204"/>
    </location>
</feature>
<dbReference type="Proteomes" id="UP000228934">
    <property type="component" value="Unassembled WGS sequence"/>
</dbReference>
<evidence type="ECO:0000256" key="9">
    <source>
        <dbReference type="ARBA" id="ARBA00023242"/>
    </source>
</evidence>
<reference evidence="14" key="1">
    <citation type="journal article" date="2017" name="Nat. Commun.">
        <title>The North American bullfrog draft genome provides insight into hormonal regulation of long noncoding RNA.</title>
        <authorList>
            <person name="Hammond S.A."/>
            <person name="Warren R.L."/>
            <person name="Vandervalk B.P."/>
            <person name="Kucuk E."/>
            <person name="Khan H."/>
            <person name="Gibb E.A."/>
            <person name="Pandoh P."/>
            <person name="Kirk H."/>
            <person name="Zhao Y."/>
            <person name="Jones M."/>
            <person name="Mungall A.J."/>
            <person name="Coope R."/>
            <person name="Pleasance S."/>
            <person name="Moore R.A."/>
            <person name="Holt R.A."/>
            <person name="Round J.M."/>
            <person name="Ohora S."/>
            <person name="Walle B.V."/>
            <person name="Veldhoen N."/>
            <person name="Helbing C.C."/>
            <person name="Birol I."/>
        </authorList>
    </citation>
    <scope>NUCLEOTIDE SEQUENCE [LARGE SCALE GENOMIC DNA]</scope>
</reference>
<dbReference type="InterPro" id="IPR050717">
    <property type="entry name" value="C2H2-ZF_Transcription_Reg"/>
</dbReference>
<dbReference type="EMBL" id="KV952404">
    <property type="protein sequence ID" value="PIO24425.1"/>
    <property type="molecule type" value="Genomic_DNA"/>
</dbReference>
<keyword evidence="6 10" id="KW-0863">Zinc-finger</keyword>
<keyword evidence="8" id="KW-0238">DNA-binding</keyword>
<dbReference type="GO" id="GO:0000981">
    <property type="term" value="F:DNA-binding transcription factor activity, RNA polymerase II-specific"/>
    <property type="evidence" value="ECO:0007669"/>
    <property type="project" value="TreeGrafter"/>
</dbReference>
<dbReference type="SUPFAM" id="SSF57667">
    <property type="entry name" value="beta-beta-alpha zinc fingers"/>
    <property type="match status" value="2"/>
</dbReference>
<evidence type="ECO:0000256" key="4">
    <source>
        <dbReference type="ARBA" id="ARBA00022723"/>
    </source>
</evidence>